<protein>
    <submittedName>
        <fullName evidence="2">Uncharacterized protein</fullName>
    </submittedName>
</protein>
<keyword evidence="1" id="KW-0812">Transmembrane</keyword>
<proteinExistence type="predicted"/>
<feature type="transmembrane region" description="Helical" evidence="1">
    <location>
        <begin position="12"/>
        <end position="35"/>
    </location>
</feature>
<reference evidence="2" key="1">
    <citation type="submission" date="2018-06" db="EMBL/GenBank/DDBJ databases">
        <authorList>
            <person name="Zhirakovskaya E."/>
        </authorList>
    </citation>
    <scope>NUCLEOTIDE SEQUENCE</scope>
</reference>
<accession>A0A3B0UIA7</accession>
<evidence type="ECO:0000313" key="2">
    <source>
        <dbReference type="EMBL" id="VAW20034.1"/>
    </source>
</evidence>
<dbReference type="EMBL" id="UOEQ01000250">
    <property type="protein sequence ID" value="VAW20034.1"/>
    <property type="molecule type" value="Genomic_DNA"/>
</dbReference>
<name>A0A3B0UIA7_9ZZZZ</name>
<keyword evidence="1" id="KW-1133">Transmembrane helix</keyword>
<evidence type="ECO:0000256" key="1">
    <source>
        <dbReference type="SAM" id="Phobius"/>
    </source>
</evidence>
<organism evidence="2">
    <name type="scientific">hydrothermal vent metagenome</name>
    <dbReference type="NCBI Taxonomy" id="652676"/>
    <lineage>
        <taxon>unclassified sequences</taxon>
        <taxon>metagenomes</taxon>
        <taxon>ecological metagenomes</taxon>
    </lineage>
</organism>
<dbReference type="AlphaFoldDB" id="A0A3B0UIA7"/>
<keyword evidence="1" id="KW-0472">Membrane</keyword>
<sequence length="43" mass="4914">MSCSSNLRMKVQYATGLAFLWAISFITNCIFRPIIPEDFFAPI</sequence>
<gene>
    <name evidence="2" type="ORF">MNBD_ALPHA11-682</name>
</gene>